<feature type="region of interest" description="Disordered" evidence="2">
    <location>
        <begin position="1"/>
        <end position="38"/>
    </location>
</feature>
<keyword evidence="4" id="KW-1185">Reference proteome</keyword>
<dbReference type="AlphaFoldDB" id="E1ZBH9"/>
<reference evidence="3 4" key="1">
    <citation type="journal article" date="2010" name="Plant Cell">
        <title>The Chlorella variabilis NC64A genome reveals adaptation to photosymbiosis, coevolution with viruses, and cryptic sex.</title>
        <authorList>
            <person name="Blanc G."/>
            <person name="Duncan G."/>
            <person name="Agarkova I."/>
            <person name="Borodovsky M."/>
            <person name="Gurnon J."/>
            <person name="Kuo A."/>
            <person name="Lindquist E."/>
            <person name="Lucas S."/>
            <person name="Pangilinan J."/>
            <person name="Polle J."/>
            <person name="Salamov A."/>
            <person name="Terry A."/>
            <person name="Yamada T."/>
            <person name="Dunigan D.D."/>
            <person name="Grigoriev I.V."/>
            <person name="Claverie J.M."/>
            <person name="Van Etten J.L."/>
        </authorList>
    </citation>
    <scope>NUCLEOTIDE SEQUENCE [LARGE SCALE GENOMIC DNA]</scope>
    <source>
        <strain evidence="3 4">NC64A</strain>
    </source>
</reference>
<proteinExistence type="predicted"/>
<dbReference type="Proteomes" id="UP000008141">
    <property type="component" value="Unassembled WGS sequence"/>
</dbReference>
<name>E1ZBH9_CHLVA</name>
<evidence type="ECO:0000313" key="3">
    <source>
        <dbReference type="EMBL" id="EFN56856.1"/>
    </source>
</evidence>
<protein>
    <submittedName>
        <fullName evidence="3">Uncharacterized protein</fullName>
    </submittedName>
</protein>
<feature type="coiled-coil region" evidence="1">
    <location>
        <begin position="95"/>
        <end position="205"/>
    </location>
</feature>
<dbReference type="RefSeq" id="XP_005848958.1">
    <property type="nucleotide sequence ID" value="XM_005848896.1"/>
</dbReference>
<dbReference type="KEGG" id="cvr:CHLNCDRAFT_144469"/>
<sequence length="368" mass="39032">MFAASLKSGGYEVVSAASSTSPQAGRGQPAESSTDAAAATIAGAPASCSRKLAAHRRWPFGRCDSAFSCQAGSRAGSSSSGRDLEASEAGTCAERRQLEADAQAAREETASLRQQLAALLAQQQEEREAAAAAAVALGAEAERQRRRAEAAEGEAGCLRRLSSAAAAAQALAEAEAAVQLADLRLAAQKRRVAGLQEQVEQQRGVIATLADSRGDAFEERFHLRLELRHSRAAAQQAQRSAANLSQALQQQRDAAEQAVAAAREEGQRAAAARWQARVLELRKQLAEARRKLQAAQEGEAAARAALSAQGCMLSQARAELSADHAVLLQAHSKVAAELTELRKLPQQRQLRHAAPQLPQQPDDHQPWD</sequence>
<dbReference type="InParanoid" id="E1ZBH9"/>
<dbReference type="EMBL" id="GL433841">
    <property type="protein sequence ID" value="EFN56856.1"/>
    <property type="molecule type" value="Genomic_DNA"/>
</dbReference>
<dbReference type="GeneID" id="17356294"/>
<keyword evidence="1" id="KW-0175">Coiled coil</keyword>
<dbReference type="OrthoDB" id="10683540at2759"/>
<evidence type="ECO:0000256" key="2">
    <source>
        <dbReference type="SAM" id="MobiDB-lite"/>
    </source>
</evidence>
<evidence type="ECO:0000256" key="1">
    <source>
        <dbReference type="SAM" id="Coils"/>
    </source>
</evidence>
<feature type="coiled-coil region" evidence="1">
    <location>
        <begin position="234"/>
        <end position="305"/>
    </location>
</feature>
<organism evidence="4">
    <name type="scientific">Chlorella variabilis</name>
    <name type="common">Green alga</name>
    <dbReference type="NCBI Taxonomy" id="554065"/>
    <lineage>
        <taxon>Eukaryota</taxon>
        <taxon>Viridiplantae</taxon>
        <taxon>Chlorophyta</taxon>
        <taxon>core chlorophytes</taxon>
        <taxon>Trebouxiophyceae</taxon>
        <taxon>Chlorellales</taxon>
        <taxon>Chlorellaceae</taxon>
        <taxon>Chlorella clade</taxon>
        <taxon>Chlorella</taxon>
    </lineage>
</organism>
<feature type="region of interest" description="Disordered" evidence="2">
    <location>
        <begin position="346"/>
        <end position="368"/>
    </location>
</feature>
<accession>E1ZBH9</accession>
<evidence type="ECO:0000313" key="4">
    <source>
        <dbReference type="Proteomes" id="UP000008141"/>
    </source>
</evidence>
<gene>
    <name evidence="3" type="ORF">CHLNCDRAFT_144469</name>
</gene>